<proteinExistence type="predicted"/>
<dbReference type="EMBL" id="CP089983">
    <property type="protein sequence ID" value="WXB09791.1"/>
    <property type="molecule type" value="Genomic_DNA"/>
</dbReference>
<evidence type="ECO:0000313" key="2">
    <source>
        <dbReference type="Proteomes" id="UP001374803"/>
    </source>
</evidence>
<organism evidence="1 2">
    <name type="scientific">Pendulispora rubella</name>
    <dbReference type="NCBI Taxonomy" id="2741070"/>
    <lineage>
        <taxon>Bacteria</taxon>
        <taxon>Pseudomonadati</taxon>
        <taxon>Myxococcota</taxon>
        <taxon>Myxococcia</taxon>
        <taxon>Myxococcales</taxon>
        <taxon>Sorangiineae</taxon>
        <taxon>Pendulisporaceae</taxon>
        <taxon>Pendulispora</taxon>
    </lineage>
</organism>
<gene>
    <name evidence="1" type="ORF">LVJ94_21490</name>
</gene>
<dbReference type="Proteomes" id="UP001374803">
    <property type="component" value="Chromosome"/>
</dbReference>
<protein>
    <submittedName>
        <fullName evidence="1">Uncharacterized protein</fullName>
    </submittedName>
</protein>
<dbReference type="RefSeq" id="WP_394839464.1">
    <property type="nucleotide sequence ID" value="NZ_CP089929.1"/>
</dbReference>
<reference evidence="1" key="1">
    <citation type="submission" date="2021-12" db="EMBL/GenBank/DDBJ databases">
        <title>Discovery of the Pendulisporaceae a myxobacterial family with distinct sporulation behavior and unique specialized metabolism.</title>
        <authorList>
            <person name="Garcia R."/>
            <person name="Popoff A."/>
            <person name="Bader C.D."/>
            <person name="Loehr J."/>
            <person name="Walesch S."/>
            <person name="Walt C."/>
            <person name="Boldt J."/>
            <person name="Bunk B."/>
            <person name="Haeckl F.J.F.P.J."/>
            <person name="Gunesch A.P."/>
            <person name="Birkelbach J."/>
            <person name="Nuebel U."/>
            <person name="Pietschmann T."/>
            <person name="Bach T."/>
            <person name="Mueller R."/>
        </authorList>
    </citation>
    <scope>NUCLEOTIDE SEQUENCE</scope>
    <source>
        <strain evidence="1">MSr11367</strain>
    </source>
</reference>
<name>A0ABZ2LKY3_9BACT</name>
<accession>A0ABZ2LKY3</accession>
<evidence type="ECO:0000313" key="1">
    <source>
        <dbReference type="EMBL" id="WXB09791.1"/>
    </source>
</evidence>
<sequence length="298" mass="31879">MDTLRTTIELALRGDTPLLGGFGLEFAAISPPIWHETLLLEGTGDAKLTTLRSAADLGGEPVGEFRARLSEGDISRLLQRLARTDFEALGQGRAGLHDMQLSLSMVLGGSEHRWHLGGSQPQTRAAAQELLAELGRIKELVRQHPVATLDAQLQLGPVGRGDAAVNASVALRNAGTEGLWLPAPSSLAYDDEDAPYEGLLLRYGRQMPVRPNESPLPITYLTAPIDTRGMRDGRDGAPLRWLAAGGSDTVAGTALCTTGPGIYRFHVLYSTYAQPGSVAGRRRFRGCAISPDVVVEIP</sequence>
<keyword evidence="2" id="KW-1185">Reference proteome</keyword>